<feature type="region of interest" description="Disordered" evidence="1">
    <location>
        <begin position="1"/>
        <end position="25"/>
    </location>
</feature>
<evidence type="ECO:0000313" key="2">
    <source>
        <dbReference type="EMBL" id="KAJ1157582.1"/>
    </source>
</evidence>
<dbReference type="EMBL" id="JANPWB010000009">
    <property type="protein sequence ID" value="KAJ1157582.1"/>
    <property type="molecule type" value="Genomic_DNA"/>
</dbReference>
<gene>
    <name evidence="2" type="ORF">NDU88_010288</name>
</gene>
<dbReference type="AlphaFoldDB" id="A0AAV7S0U8"/>
<evidence type="ECO:0000256" key="1">
    <source>
        <dbReference type="SAM" id="MobiDB-lite"/>
    </source>
</evidence>
<accession>A0AAV7S0U8</accession>
<protein>
    <submittedName>
        <fullName evidence="2">Uncharacterized protein</fullName>
    </submittedName>
</protein>
<dbReference type="Proteomes" id="UP001066276">
    <property type="component" value="Chromosome 5"/>
</dbReference>
<reference evidence="2" key="1">
    <citation type="journal article" date="2022" name="bioRxiv">
        <title>Sequencing and chromosome-scale assembly of the giantPleurodeles waltlgenome.</title>
        <authorList>
            <person name="Brown T."/>
            <person name="Elewa A."/>
            <person name="Iarovenko S."/>
            <person name="Subramanian E."/>
            <person name="Araus A.J."/>
            <person name="Petzold A."/>
            <person name="Susuki M."/>
            <person name="Suzuki K.-i.T."/>
            <person name="Hayashi T."/>
            <person name="Toyoda A."/>
            <person name="Oliveira C."/>
            <person name="Osipova E."/>
            <person name="Leigh N.D."/>
            <person name="Simon A."/>
            <person name="Yun M.H."/>
        </authorList>
    </citation>
    <scope>NUCLEOTIDE SEQUENCE</scope>
    <source>
        <strain evidence="2">20211129_DDA</strain>
        <tissue evidence="2">Liver</tissue>
    </source>
</reference>
<name>A0AAV7S0U8_PLEWA</name>
<evidence type="ECO:0000313" key="3">
    <source>
        <dbReference type="Proteomes" id="UP001066276"/>
    </source>
</evidence>
<proteinExistence type="predicted"/>
<organism evidence="2 3">
    <name type="scientific">Pleurodeles waltl</name>
    <name type="common">Iberian ribbed newt</name>
    <dbReference type="NCBI Taxonomy" id="8319"/>
    <lineage>
        <taxon>Eukaryota</taxon>
        <taxon>Metazoa</taxon>
        <taxon>Chordata</taxon>
        <taxon>Craniata</taxon>
        <taxon>Vertebrata</taxon>
        <taxon>Euteleostomi</taxon>
        <taxon>Amphibia</taxon>
        <taxon>Batrachia</taxon>
        <taxon>Caudata</taxon>
        <taxon>Salamandroidea</taxon>
        <taxon>Salamandridae</taxon>
        <taxon>Pleurodelinae</taxon>
        <taxon>Pleurodeles</taxon>
    </lineage>
</organism>
<sequence>MRRPKDPQQPCHTDSASMICPRGDPPAAVRGDLSLTVCKPKQQAVVNTAATSMWRKTDCAERRWSGGREPSTWGAVYDL</sequence>
<comment type="caution">
    <text evidence="2">The sequence shown here is derived from an EMBL/GenBank/DDBJ whole genome shotgun (WGS) entry which is preliminary data.</text>
</comment>
<keyword evidence="3" id="KW-1185">Reference proteome</keyword>